<evidence type="ECO:0000313" key="3">
    <source>
        <dbReference type="Proteomes" id="UP000613177"/>
    </source>
</evidence>
<dbReference type="EMBL" id="JAEPRE010000264">
    <property type="protein sequence ID" value="KAG2229536.1"/>
    <property type="molecule type" value="Genomic_DNA"/>
</dbReference>
<evidence type="ECO:0000313" key="2">
    <source>
        <dbReference type="EMBL" id="KAG2229536.1"/>
    </source>
</evidence>
<evidence type="ECO:0000259" key="1">
    <source>
        <dbReference type="Pfam" id="PF18802"/>
    </source>
</evidence>
<name>A0A8H7VNZ8_9FUNG</name>
<comment type="caution">
    <text evidence="2">The sequence shown here is derived from an EMBL/GenBank/DDBJ whole genome shotgun (WGS) entry which is preliminary data.</text>
</comment>
<keyword evidence="3" id="KW-1185">Reference proteome</keyword>
<protein>
    <recommendedName>
        <fullName evidence="1">CxC1-like cysteine cluster associated with KDZ transposases domain-containing protein</fullName>
    </recommendedName>
</protein>
<dbReference type="AlphaFoldDB" id="A0A8H7VNZ8"/>
<proteinExistence type="predicted"/>
<reference evidence="2" key="1">
    <citation type="submission" date="2021-01" db="EMBL/GenBank/DDBJ databases">
        <title>Metabolic potential, ecology and presence of endohyphal bacteria is reflected in genomic diversity of Mucoromycotina.</title>
        <authorList>
            <person name="Muszewska A."/>
            <person name="Okrasinska A."/>
            <person name="Steczkiewicz K."/>
            <person name="Drgas O."/>
            <person name="Orlowska M."/>
            <person name="Perlinska-Lenart U."/>
            <person name="Aleksandrzak-Piekarczyk T."/>
            <person name="Szatraj K."/>
            <person name="Zielenkiewicz U."/>
            <person name="Pilsyk S."/>
            <person name="Malc E."/>
            <person name="Mieczkowski P."/>
            <person name="Kruszewska J.S."/>
            <person name="Biernat P."/>
            <person name="Pawlowska J."/>
        </authorList>
    </citation>
    <scope>NUCLEOTIDE SEQUENCE</scope>
    <source>
        <strain evidence="2">WA0000018081</strain>
    </source>
</reference>
<dbReference type="Proteomes" id="UP000613177">
    <property type="component" value="Unassembled WGS sequence"/>
</dbReference>
<organism evidence="2 3">
    <name type="scientific">Thamnidium elegans</name>
    <dbReference type="NCBI Taxonomy" id="101142"/>
    <lineage>
        <taxon>Eukaryota</taxon>
        <taxon>Fungi</taxon>
        <taxon>Fungi incertae sedis</taxon>
        <taxon>Mucoromycota</taxon>
        <taxon>Mucoromycotina</taxon>
        <taxon>Mucoromycetes</taxon>
        <taxon>Mucorales</taxon>
        <taxon>Mucorineae</taxon>
        <taxon>Mucoraceae</taxon>
        <taxon>Thamnidium</taxon>
    </lineage>
</organism>
<gene>
    <name evidence="2" type="ORF">INT48_007308</name>
</gene>
<accession>A0A8H7VNZ8</accession>
<feature type="domain" description="CxC1-like cysteine cluster associated with KDZ transposases" evidence="1">
    <location>
        <begin position="75"/>
        <end position="159"/>
    </location>
</feature>
<dbReference type="Pfam" id="PF18802">
    <property type="entry name" value="CxC1"/>
    <property type="match status" value="1"/>
</dbReference>
<dbReference type="InterPro" id="IPR041320">
    <property type="entry name" value="CxC1"/>
</dbReference>
<sequence length="305" mass="34739">EKSRRAEEPLSLGNKITIDHDDTDFDLPEEFDLNEERTTTFWEEDFDKWAGLYLRALGRGKPSVTLTAPIALSGSCACLKKFRNISLYMLHASVKMTIKYCACTPLVNTLFLMQFMPNGSKTPNAAVHFGMLDFLHVFKMEAQVSNHSFTDAINLLMEKKGVELQKTVLNNVYFQYRHIVNHSTGLIMEKNHIQQSNCYTCDNAEGKTVTLDGNFQLKRLNSQAATEVNTGIFSPSSAEKRLWGDEQEVQKFDREAEVNKDEDVSVFHKLFMLKSRLNNSIASAFSSKHYGQQLQSYQQQQLPAE</sequence>
<feature type="non-terminal residue" evidence="2">
    <location>
        <position position="1"/>
    </location>
</feature>